<proteinExistence type="predicted"/>
<dbReference type="Proteomes" id="UP000184364">
    <property type="component" value="Unassembled WGS sequence"/>
</dbReference>
<sequence length="69" mass="8272">MKKENFSHLLGKTRNEIKKEMGDGFNYFNNQIWTYEVGTIWWRRKIVLSLIFNGENVSEIKLDKVFGRC</sequence>
<dbReference type="STRING" id="1302687.SAMN05444267_101239"/>
<protein>
    <submittedName>
        <fullName evidence="1">Uncharacterized protein</fullName>
    </submittedName>
</protein>
<organism evidence="1 2">
    <name type="scientific">Chryseobacterium polytrichastri</name>
    <dbReference type="NCBI Taxonomy" id="1302687"/>
    <lineage>
        <taxon>Bacteria</taxon>
        <taxon>Pseudomonadati</taxon>
        <taxon>Bacteroidota</taxon>
        <taxon>Flavobacteriia</taxon>
        <taxon>Flavobacteriales</taxon>
        <taxon>Weeksellaceae</taxon>
        <taxon>Chryseobacterium group</taxon>
        <taxon>Chryseobacterium</taxon>
    </lineage>
</organism>
<name>A0A1M6XZD0_9FLAO</name>
<keyword evidence="2" id="KW-1185">Reference proteome</keyword>
<evidence type="ECO:0000313" key="1">
    <source>
        <dbReference type="EMBL" id="SHL11381.1"/>
    </source>
</evidence>
<gene>
    <name evidence="1" type="ORF">SAMN05444267_101239</name>
</gene>
<dbReference type="AlphaFoldDB" id="A0A1M6XZD0"/>
<reference evidence="2" key="1">
    <citation type="submission" date="2016-11" db="EMBL/GenBank/DDBJ databases">
        <authorList>
            <person name="Varghese N."/>
            <person name="Submissions S."/>
        </authorList>
    </citation>
    <scope>NUCLEOTIDE SEQUENCE [LARGE SCALE GENOMIC DNA]</scope>
    <source>
        <strain evidence="2">DSM 26899</strain>
    </source>
</reference>
<evidence type="ECO:0000313" key="2">
    <source>
        <dbReference type="Proteomes" id="UP000184364"/>
    </source>
</evidence>
<dbReference type="OrthoDB" id="1263809at2"/>
<dbReference type="EMBL" id="FRAV01000012">
    <property type="protein sequence ID" value="SHL11381.1"/>
    <property type="molecule type" value="Genomic_DNA"/>
</dbReference>
<accession>A0A1M6XZD0</accession>
<dbReference type="RefSeq" id="WP_073292650.1">
    <property type="nucleotide sequence ID" value="NZ_FRAV01000012.1"/>
</dbReference>